<proteinExistence type="predicted"/>
<reference evidence="2 3" key="1">
    <citation type="submission" date="2022-11" db="EMBL/GenBank/DDBJ databases">
        <title>Minimal conservation of predation-associated metabolite biosynthetic gene clusters underscores biosynthetic potential of Myxococcota including descriptions for ten novel species: Archangium lansinium sp. nov., Myxococcus landrumus sp. nov., Nannocystis bai.</title>
        <authorList>
            <person name="Ahearne A."/>
            <person name="Stevens C."/>
            <person name="Phillips K."/>
        </authorList>
    </citation>
    <scope>NUCLEOTIDE SEQUENCE [LARGE SCALE GENOMIC DNA]</scope>
    <source>
        <strain evidence="2 3">MIWBW</strain>
    </source>
</reference>
<feature type="domain" description="DinB-like" evidence="1">
    <location>
        <begin position="12"/>
        <end position="160"/>
    </location>
</feature>
<keyword evidence="3" id="KW-1185">Reference proteome</keyword>
<accession>A0ABT4APQ4</accession>
<evidence type="ECO:0000259" key="1">
    <source>
        <dbReference type="Pfam" id="PF12867"/>
    </source>
</evidence>
<comment type="caution">
    <text evidence="2">The sequence shown here is derived from an EMBL/GenBank/DDBJ whole genome shotgun (WGS) entry which is preliminary data.</text>
</comment>
<dbReference type="SUPFAM" id="SSF109854">
    <property type="entry name" value="DinB/YfiT-like putative metalloenzymes"/>
    <property type="match status" value="1"/>
</dbReference>
<dbReference type="InterPro" id="IPR024775">
    <property type="entry name" value="DinB-like"/>
</dbReference>
<dbReference type="InterPro" id="IPR034660">
    <property type="entry name" value="DinB/YfiT-like"/>
</dbReference>
<dbReference type="RefSeq" id="WP_267542604.1">
    <property type="nucleotide sequence ID" value="NZ_JBMEQR010000001.1"/>
</dbReference>
<evidence type="ECO:0000313" key="3">
    <source>
        <dbReference type="Proteomes" id="UP001207654"/>
    </source>
</evidence>
<gene>
    <name evidence="2" type="ORF">OV287_55440</name>
</gene>
<name>A0ABT4APQ4_9BACT</name>
<dbReference type="Pfam" id="PF12867">
    <property type="entry name" value="DinB_2"/>
    <property type="match status" value="1"/>
</dbReference>
<dbReference type="EMBL" id="JAPNKA010000001">
    <property type="protein sequence ID" value="MCY1083668.1"/>
    <property type="molecule type" value="Genomic_DNA"/>
</dbReference>
<organism evidence="2 3">
    <name type="scientific">Archangium lansingense</name>
    <dbReference type="NCBI Taxonomy" id="2995310"/>
    <lineage>
        <taxon>Bacteria</taxon>
        <taxon>Pseudomonadati</taxon>
        <taxon>Myxococcota</taxon>
        <taxon>Myxococcia</taxon>
        <taxon>Myxococcales</taxon>
        <taxon>Cystobacterineae</taxon>
        <taxon>Archangiaceae</taxon>
        <taxon>Archangium</taxon>
    </lineage>
</organism>
<sequence>MANDARDYLLRQFETAWALTQYHLEGLTTEECLWRPAHKGLHVHKEPEGRWRADWPESEGYDIGPSSIAWLSWHFGFWWSMVLDHSFGDATLSRENVVWPGTADGVREWLGRLQGQWRAKLEQLTDEDLRSTQRTRWPFQDRPFGDVVAWANVELTKNAAELGYARFLYAVRAR</sequence>
<dbReference type="Gene3D" id="1.20.120.450">
    <property type="entry name" value="dinb family like domain"/>
    <property type="match status" value="1"/>
</dbReference>
<protein>
    <submittedName>
        <fullName evidence="2">DinB family protein</fullName>
    </submittedName>
</protein>
<dbReference type="Proteomes" id="UP001207654">
    <property type="component" value="Unassembled WGS sequence"/>
</dbReference>
<evidence type="ECO:0000313" key="2">
    <source>
        <dbReference type="EMBL" id="MCY1083668.1"/>
    </source>
</evidence>